<organism evidence="1 2">
    <name type="scientific">Caldimonas mangrovi</name>
    <dbReference type="NCBI Taxonomy" id="2944811"/>
    <lineage>
        <taxon>Bacteria</taxon>
        <taxon>Pseudomonadati</taxon>
        <taxon>Pseudomonadota</taxon>
        <taxon>Betaproteobacteria</taxon>
        <taxon>Burkholderiales</taxon>
        <taxon>Sphaerotilaceae</taxon>
        <taxon>Caldimonas</taxon>
    </lineage>
</organism>
<accession>A0ABT0YQX3</accession>
<sequence length="74" mass="7888">MRAVFSLAALLIVLAVIGVLIKQQLSAAKVPVVSAAEDGAAGTQREQVQQQLRQFKSDLNQSLQQGASRNQAID</sequence>
<protein>
    <submittedName>
        <fullName evidence="1">Uncharacterized protein</fullName>
    </submittedName>
</protein>
<evidence type="ECO:0000313" key="1">
    <source>
        <dbReference type="EMBL" id="MCM5681129.1"/>
    </source>
</evidence>
<gene>
    <name evidence="1" type="ORF">M8A51_16505</name>
</gene>
<proteinExistence type="predicted"/>
<dbReference type="RefSeq" id="WP_251779612.1">
    <property type="nucleotide sequence ID" value="NZ_JAMKFE010000010.1"/>
</dbReference>
<evidence type="ECO:0000313" key="2">
    <source>
        <dbReference type="Proteomes" id="UP001165541"/>
    </source>
</evidence>
<dbReference type="EMBL" id="JAMKFE010000010">
    <property type="protein sequence ID" value="MCM5681129.1"/>
    <property type="molecule type" value="Genomic_DNA"/>
</dbReference>
<reference evidence="1" key="1">
    <citation type="submission" date="2022-05" db="EMBL/GenBank/DDBJ databases">
        <title>Schlegelella sp. nov., isolated from mangrove soil.</title>
        <authorList>
            <person name="Liu Y."/>
            <person name="Ge X."/>
            <person name="Liu W."/>
        </authorList>
    </citation>
    <scope>NUCLEOTIDE SEQUENCE</scope>
    <source>
        <strain evidence="1">S2-27</strain>
    </source>
</reference>
<keyword evidence="2" id="KW-1185">Reference proteome</keyword>
<name>A0ABT0YQX3_9BURK</name>
<comment type="caution">
    <text evidence="1">The sequence shown here is derived from an EMBL/GenBank/DDBJ whole genome shotgun (WGS) entry which is preliminary data.</text>
</comment>
<dbReference type="Proteomes" id="UP001165541">
    <property type="component" value="Unassembled WGS sequence"/>
</dbReference>